<dbReference type="PROSITE" id="PS51318">
    <property type="entry name" value="TAT"/>
    <property type="match status" value="1"/>
</dbReference>
<reference evidence="1 2" key="1">
    <citation type="submission" date="2019-02" db="EMBL/GenBank/DDBJ databases">
        <title>Genomic Encyclopedia of Archaeal and Bacterial Type Strains, Phase II (KMG-II): from individual species to whole genera.</title>
        <authorList>
            <person name="Goeker M."/>
        </authorList>
    </citation>
    <scope>NUCLEOTIDE SEQUENCE [LARGE SCALE GENOMIC DNA]</scope>
    <source>
        <strain evidence="1 2">DSM 18101</strain>
    </source>
</reference>
<dbReference type="InterPro" id="IPR006311">
    <property type="entry name" value="TAT_signal"/>
</dbReference>
<dbReference type="Proteomes" id="UP000292958">
    <property type="component" value="Unassembled WGS sequence"/>
</dbReference>
<name>A0A4Q7YSQ8_9BACT</name>
<dbReference type="SUPFAM" id="SSF53649">
    <property type="entry name" value="Alkaline phosphatase-like"/>
    <property type="match status" value="1"/>
</dbReference>
<dbReference type="InterPro" id="IPR017850">
    <property type="entry name" value="Alkaline_phosphatase_core_sf"/>
</dbReference>
<dbReference type="RefSeq" id="WP_130418797.1">
    <property type="nucleotide sequence ID" value="NZ_SHKW01000001.1"/>
</dbReference>
<protein>
    <submittedName>
        <fullName evidence="1">Uncharacterized protein (DUF1501 family)</fullName>
    </submittedName>
</protein>
<dbReference type="OrthoDB" id="9779968at2"/>
<organism evidence="1 2">
    <name type="scientific">Edaphobacter modestus</name>
    <dbReference type="NCBI Taxonomy" id="388466"/>
    <lineage>
        <taxon>Bacteria</taxon>
        <taxon>Pseudomonadati</taxon>
        <taxon>Acidobacteriota</taxon>
        <taxon>Terriglobia</taxon>
        <taxon>Terriglobales</taxon>
        <taxon>Acidobacteriaceae</taxon>
        <taxon>Edaphobacter</taxon>
    </lineage>
</organism>
<dbReference type="PANTHER" id="PTHR43737:SF1">
    <property type="entry name" value="DUF1501 DOMAIN-CONTAINING PROTEIN"/>
    <property type="match status" value="1"/>
</dbReference>
<proteinExistence type="predicted"/>
<evidence type="ECO:0000313" key="1">
    <source>
        <dbReference type="EMBL" id="RZU40777.1"/>
    </source>
</evidence>
<dbReference type="Pfam" id="PF07394">
    <property type="entry name" value="DUF1501"/>
    <property type="match status" value="1"/>
</dbReference>
<dbReference type="PANTHER" id="PTHR43737">
    <property type="entry name" value="BLL7424 PROTEIN"/>
    <property type="match status" value="1"/>
</dbReference>
<gene>
    <name evidence="1" type="ORF">BDD14_2255</name>
</gene>
<dbReference type="InterPro" id="IPR010869">
    <property type="entry name" value="DUF1501"/>
</dbReference>
<comment type="caution">
    <text evidence="1">The sequence shown here is derived from an EMBL/GenBank/DDBJ whole genome shotgun (WGS) entry which is preliminary data.</text>
</comment>
<sequence length="445" mass="46718">MITRRDFLKLSNRAGIAAATMPLWSNELSIRAFAQLSSPQYKAVLVIALTGGNDGNNMIVPIDTHVYQQYSQLRGKVALSQSAPLPLDGTANSSLGTLGLHPSLVNVARRFNKRQALVVANVGPLVKKLTKAQLLNSESLQPQALLSHPAGVAQWQSATTVALPDSGWGGRIADVLSGDSGSLPPAFSASGSSIFTVGHSVQGVAVQSQGGGAIAIPSGLQAAVQTIAESDAQSSNLIVSQVARLRKSSMEEQALLLKAAGYGPTLNAKFSTSAFGASMKMIAQIINGRSIIGASRQLFYCAQGNYDHHQQLITNQAANLSDLDANLGAFMDALDEMGLTDQVMVCTHSDFNRTMQSNMNLGTDHGWGNHQIIIGGGLTGGRIVGDFPDLDLGGDSDMGTQGIWIPTTSVTQMTAGIGSWMGLTSDQISSVFPDLTNFQGPLQLS</sequence>
<evidence type="ECO:0000313" key="2">
    <source>
        <dbReference type="Proteomes" id="UP000292958"/>
    </source>
</evidence>
<dbReference type="EMBL" id="SHKW01000001">
    <property type="protein sequence ID" value="RZU40777.1"/>
    <property type="molecule type" value="Genomic_DNA"/>
</dbReference>
<keyword evidence="2" id="KW-1185">Reference proteome</keyword>
<accession>A0A4Q7YSQ8</accession>
<dbReference type="AlphaFoldDB" id="A0A4Q7YSQ8"/>